<dbReference type="SUPFAM" id="SSF46785">
    <property type="entry name" value="Winged helix' DNA-binding domain"/>
    <property type="match status" value="1"/>
</dbReference>
<dbReference type="Proteomes" id="UP000192441">
    <property type="component" value="Unassembled WGS sequence"/>
</dbReference>
<dbReference type="PROSITE" id="PS50995">
    <property type="entry name" value="HTH_MARR_2"/>
    <property type="match status" value="1"/>
</dbReference>
<keyword evidence="2" id="KW-0614">Plasmid</keyword>
<dbReference type="PANTHER" id="PTHR33164">
    <property type="entry name" value="TRANSCRIPTIONAL REGULATOR, MARR FAMILY"/>
    <property type="match status" value="1"/>
</dbReference>
<dbReference type="PANTHER" id="PTHR33164:SF43">
    <property type="entry name" value="HTH-TYPE TRANSCRIPTIONAL REPRESSOR YETL"/>
    <property type="match status" value="1"/>
</dbReference>
<dbReference type="GO" id="GO:0003700">
    <property type="term" value="F:DNA-binding transcription factor activity"/>
    <property type="evidence" value="ECO:0007669"/>
    <property type="project" value="InterPro"/>
</dbReference>
<reference evidence="3 4" key="1">
    <citation type="submission" date="2016-12" db="EMBL/GenBank/DDBJ databases">
        <title>The new phylogeny of genus Mycobacterium.</title>
        <authorList>
            <person name="Tortoli E."/>
            <person name="Trovato A."/>
            <person name="Cirillo D.M."/>
        </authorList>
    </citation>
    <scope>NUCLEOTIDE SEQUENCE [LARGE SCALE GENOMIC DNA]</scope>
    <source>
        <strain evidence="3 4">DSM 44624</strain>
    </source>
</reference>
<dbReference type="PRINTS" id="PR00598">
    <property type="entry name" value="HTHMARR"/>
</dbReference>
<dbReference type="Proteomes" id="UP000467379">
    <property type="component" value="Plasmid pJCM12687"/>
</dbReference>
<dbReference type="InterPro" id="IPR036390">
    <property type="entry name" value="WH_DNA-bd_sf"/>
</dbReference>
<dbReference type="Gene3D" id="1.10.10.10">
    <property type="entry name" value="Winged helix-like DNA-binding domain superfamily/Winged helix DNA-binding domain"/>
    <property type="match status" value="1"/>
</dbReference>
<dbReference type="EMBL" id="AP022607">
    <property type="protein sequence ID" value="BBZ15432.1"/>
    <property type="molecule type" value="Genomic_DNA"/>
</dbReference>
<dbReference type="EMBL" id="MVHM01000020">
    <property type="protein sequence ID" value="ORA33177.1"/>
    <property type="molecule type" value="Genomic_DNA"/>
</dbReference>
<sequence>MRADALMSEPDGAQRWDRVEGTIMSTARDMRRAYDRVFSEVGVNLAEATVLAHLVDGPLTQAELARRVGTSRTHAGGLIDSLEPKGAVRRVADVNDRRVWLVTLTEEGRAMWERSAAADRELRKNFRLGTTMQQREQLDAVLAMVQQNVLVLLDEAGRVGGART</sequence>
<reference evidence="2" key="3">
    <citation type="submission" date="2020-02" db="EMBL/GenBank/DDBJ databases">
        <authorList>
            <person name="Matsumoto Y."/>
            <person name="Motooka D."/>
            <person name="Nakamura S."/>
        </authorList>
    </citation>
    <scope>NUCLEOTIDE SEQUENCE</scope>
    <source>
        <strain evidence="2">JCM 12687</strain>
        <plasmid evidence="2">pJCM12687</plasmid>
    </source>
</reference>
<evidence type="ECO:0000313" key="3">
    <source>
        <dbReference type="EMBL" id="ORA33177.1"/>
    </source>
</evidence>
<feature type="domain" description="HTH marR-type" evidence="1">
    <location>
        <begin position="16"/>
        <end position="147"/>
    </location>
</feature>
<evidence type="ECO:0000259" key="1">
    <source>
        <dbReference type="PROSITE" id="PS50995"/>
    </source>
</evidence>
<keyword evidence="5" id="KW-1185">Reference proteome</keyword>
<evidence type="ECO:0000313" key="5">
    <source>
        <dbReference type="Proteomes" id="UP000467379"/>
    </source>
</evidence>
<name>A0A7I7WEV1_9MYCO</name>
<dbReference type="Pfam" id="PF12802">
    <property type="entry name" value="MarR_2"/>
    <property type="match status" value="1"/>
</dbReference>
<organism evidence="3 4">
    <name type="scientific">Mycobacterium branderi</name>
    <dbReference type="NCBI Taxonomy" id="43348"/>
    <lineage>
        <taxon>Bacteria</taxon>
        <taxon>Bacillati</taxon>
        <taxon>Actinomycetota</taxon>
        <taxon>Actinomycetes</taxon>
        <taxon>Mycobacteriales</taxon>
        <taxon>Mycobacteriaceae</taxon>
        <taxon>Mycobacterium</taxon>
    </lineage>
</organism>
<dbReference type="InterPro" id="IPR036388">
    <property type="entry name" value="WH-like_DNA-bd_sf"/>
</dbReference>
<dbReference type="OrthoDB" id="4826718at2"/>
<proteinExistence type="predicted"/>
<dbReference type="InterPro" id="IPR039422">
    <property type="entry name" value="MarR/SlyA-like"/>
</dbReference>
<evidence type="ECO:0000313" key="2">
    <source>
        <dbReference type="EMBL" id="BBZ15432.1"/>
    </source>
</evidence>
<dbReference type="AlphaFoldDB" id="A0A7I7WEV1"/>
<reference evidence="2 5" key="2">
    <citation type="journal article" date="2019" name="Emerg. Microbes Infect.">
        <title>Comprehensive subspecies identification of 175 nontuberculous mycobacteria species based on 7547 genomic profiles.</title>
        <authorList>
            <person name="Matsumoto Y."/>
            <person name="Kinjo T."/>
            <person name="Motooka D."/>
            <person name="Nabeya D."/>
            <person name="Jung N."/>
            <person name="Uechi K."/>
            <person name="Horii T."/>
            <person name="Iida T."/>
            <person name="Fujita J."/>
            <person name="Nakamura S."/>
        </authorList>
    </citation>
    <scope>NUCLEOTIDE SEQUENCE [LARGE SCALE GENOMIC DNA]</scope>
    <source>
        <strain evidence="2 5">JCM 12687</strain>
        <plasmid evidence="2">pJCM12687</plasmid>
    </source>
</reference>
<dbReference type="SMART" id="SM00347">
    <property type="entry name" value="HTH_MARR"/>
    <property type="match status" value="1"/>
</dbReference>
<dbReference type="InterPro" id="IPR000835">
    <property type="entry name" value="HTH_MarR-typ"/>
</dbReference>
<evidence type="ECO:0000313" key="4">
    <source>
        <dbReference type="Proteomes" id="UP000192441"/>
    </source>
</evidence>
<dbReference type="GO" id="GO:0006950">
    <property type="term" value="P:response to stress"/>
    <property type="evidence" value="ECO:0007669"/>
    <property type="project" value="TreeGrafter"/>
</dbReference>
<gene>
    <name evidence="3" type="ORF">BST20_23295</name>
    <name evidence="2" type="ORF">MBRA_56270</name>
</gene>
<protein>
    <submittedName>
        <fullName evidence="2">MarR family transcriptional regulator</fullName>
    </submittedName>
</protein>
<geneLocation type="plasmid" evidence="2 5">
    <name>pJCM12687</name>
</geneLocation>
<accession>A0A7I7WEV1</accession>